<feature type="domain" description="Gag1-like clamp" evidence="1">
    <location>
        <begin position="45"/>
        <end position="92"/>
    </location>
</feature>
<dbReference type="EMBL" id="CAKKNE010000006">
    <property type="protein sequence ID" value="CAH0379448.1"/>
    <property type="molecule type" value="Genomic_DNA"/>
</dbReference>
<evidence type="ECO:0000313" key="3">
    <source>
        <dbReference type="Proteomes" id="UP000789595"/>
    </source>
</evidence>
<dbReference type="Pfam" id="PF13259">
    <property type="entry name" value="clamp_Gag1-like"/>
    <property type="match status" value="1"/>
</dbReference>
<protein>
    <recommendedName>
        <fullName evidence="1">Gag1-like clamp domain-containing protein</fullName>
    </recommendedName>
</protein>
<gene>
    <name evidence="2" type="ORF">PECAL_6P10730</name>
</gene>
<name>A0A8J2T022_9STRA</name>
<evidence type="ECO:0000259" key="1">
    <source>
        <dbReference type="Pfam" id="PF13259"/>
    </source>
</evidence>
<dbReference type="InterPro" id="IPR025124">
    <property type="entry name" value="Gag1-like_clamp"/>
</dbReference>
<proteinExistence type="predicted"/>
<dbReference type="PANTHER" id="PTHR33373">
    <property type="entry name" value="OS07G0479600 PROTEIN"/>
    <property type="match status" value="1"/>
</dbReference>
<reference evidence="2" key="1">
    <citation type="submission" date="2021-11" db="EMBL/GenBank/DDBJ databases">
        <authorList>
            <consortium name="Genoscope - CEA"/>
            <person name="William W."/>
        </authorList>
    </citation>
    <scope>NUCLEOTIDE SEQUENCE</scope>
</reference>
<evidence type="ECO:0000313" key="2">
    <source>
        <dbReference type="EMBL" id="CAH0379448.1"/>
    </source>
</evidence>
<dbReference type="AlphaFoldDB" id="A0A8J2T022"/>
<keyword evidence="3" id="KW-1185">Reference proteome</keyword>
<dbReference type="Proteomes" id="UP000789595">
    <property type="component" value="Unassembled WGS sequence"/>
</dbReference>
<dbReference type="PANTHER" id="PTHR33373:SF34">
    <property type="entry name" value="DUF4050 DOMAIN-CONTAINING PROTEIN"/>
    <property type="match status" value="1"/>
</dbReference>
<organism evidence="2 3">
    <name type="scientific">Pelagomonas calceolata</name>
    <dbReference type="NCBI Taxonomy" id="35677"/>
    <lineage>
        <taxon>Eukaryota</taxon>
        <taxon>Sar</taxon>
        <taxon>Stramenopiles</taxon>
        <taxon>Ochrophyta</taxon>
        <taxon>Pelagophyceae</taxon>
        <taxon>Pelagomonadales</taxon>
        <taxon>Pelagomonadaceae</taxon>
        <taxon>Pelagomonas</taxon>
    </lineage>
</organism>
<comment type="caution">
    <text evidence="2">The sequence shown here is derived from an EMBL/GenBank/DDBJ whole genome shotgun (WGS) entry which is preliminary data.</text>
</comment>
<feature type="non-terminal residue" evidence="2">
    <location>
        <position position="1"/>
    </location>
</feature>
<accession>A0A8J2T022</accession>
<sequence length="131" mass="15007">KAPIYHLLLEPVTRFNRSTHGHGTREATISTLVEAVVRFLSGSMEVDSRHESKGEHKEEKFVNEGLIKWKEGRKKWLAAATSGPKRPRRRPPRVDDEVILETIFAKPTGWLLPHPVPLAHMVELLEDEWSD</sequence>